<protein>
    <submittedName>
        <fullName evidence="2">Uncharacterized protein</fullName>
    </submittedName>
</protein>
<gene>
    <name evidence="2" type="ORF">DWV67_14945</name>
</gene>
<feature type="compositionally biased region" description="Basic and acidic residues" evidence="1">
    <location>
        <begin position="80"/>
        <end position="95"/>
    </location>
</feature>
<name>A0A395XI70_9FIRM</name>
<reference evidence="2 3" key="1">
    <citation type="submission" date="2018-08" db="EMBL/GenBank/DDBJ databases">
        <title>A genome reference for cultivated species of the human gut microbiota.</title>
        <authorList>
            <person name="Zou Y."/>
            <person name="Xue W."/>
            <person name="Luo G."/>
        </authorList>
    </citation>
    <scope>NUCLEOTIDE SEQUENCE [LARGE SCALE GENOMIC DNA]</scope>
    <source>
        <strain evidence="2 3">AF12-11</strain>
    </source>
</reference>
<evidence type="ECO:0000313" key="3">
    <source>
        <dbReference type="Proteomes" id="UP000266376"/>
    </source>
</evidence>
<dbReference type="EMBL" id="QSAJ01000057">
    <property type="protein sequence ID" value="RGW48249.1"/>
    <property type="molecule type" value="Genomic_DNA"/>
</dbReference>
<dbReference type="AlphaFoldDB" id="A0A395XI70"/>
<sequence length="95" mass="11612">ETNLTILILEKYLDIIYQLWYNPFKHYISKILKVCTISNFNTFSRNFQCLNYHNEQAEGILRKLRNSQEESPFNHRRRRILNDKKYESSKGQKNR</sequence>
<organism evidence="2 3">
    <name type="scientific">Dorea formicigenerans</name>
    <dbReference type="NCBI Taxonomy" id="39486"/>
    <lineage>
        <taxon>Bacteria</taxon>
        <taxon>Bacillati</taxon>
        <taxon>Bacillota</taxon>
        <taxon>Clostridia</taxon>
        <taxon>Lachnospirales</taxon>
        <taxon>Lachnospiraceae</taxon>
        <taxon>Dorea</taxon>
    </lineage>
</organism>
<accession>A0A395XI70</accession>
<evidence type="ECO:0000256" key="1">
    <source>
        <dbReference type="SAM" id="MobiDB-lite"/>
    </source>
</evidence>
<dbReference type="Proteomes" id="UP000266376">
    <property type="component" value="Unassembled WGS sequence"/>
</dbReference>
<comment type="caution">
    <text evidence="2">The sequence shown here is derived from an EMBL/GenBank/DDBJ whole genome shotgun (WGS) entry which is preliminary data.</text>
</comment>
<feature type="region of interest" description="Disordered" evidence="1">
    <location>
        <begin position="68"/>
        <end position="95"/>
    </location>
</feature>
<feature type="non-terminal residue" evidence="2">
    <location>
        <position position="1"/>
    </location>
</feature>
<evidence type="ECO:0000313" key="2">
    <source>
        <dbReference type="EMBL" id="RGW48249.1"/>
    </source>
</evidence>
<proteinExistence type="predicted"/>